<comment type="caution">
    <text evidence="1">The sequence shown here is derived from an EMBL/GenBank/DDBJ whole genome shotgun (WGS) entry which is preliminary data.</text>
</comment>
<keyword evidence="2" id="KW-1185">Reference proteome</keyword>
<gene>
    <name evidence="1" type="ORF">QWZ18_22375</name>
</gene>
<dbReference type="EMBL" id="JAUFPT010000073">
    <property type="protein sequence ID" value="MDN3573355.1"/>
    <property type="molecule type" value="Genomic_DNA"/>
</dbReference>
<evidence type="ECO:0000313" key="1">
    <source>
        <dbReference type="EMBL" id="MDN3573355.1"/>
    </source>
</evidence>
<reference evidence="2" key="1">
    <citation type="journal article" date="2019" name="Int. J. Syst. Evol. Microbiol.">
        <title>The Global Catalogue of Microorganisms (GCM) 10K type strain sequencing project: providing services to taxonomists for standard genome sequencing and annotation.</title>
        <authorList>
            <consortium name="The Broad Institute Genomics Platform"/>
            <consortium name="The Broad Institute Genome Sequencing Center for Infectious Disease"/>
            <person name="Wu L."/>
            <person name="Ma J."/>
        </authorList>
    </citation>
    <scope>NUCLEOTIDE SEQUENCE [LARGE SCALE GENOMIC DNA]</scope>
    <source>
        <strain evidence="2">CECT 7806</strain>
    </source>
</reference>
<evidence type="ECO:0000313" key="2">
    <source>
        <dbReference type="Proteomes" id="UP001244297"/>
    </source>
</evidence>
<dbReference type="Proteomes" id="UP001244297">
    <property type="component" value="Unassembled WGS sequence"/>
</dbReference>
<sequence>MSPKSLQVGHYNANTFRKKFVEVFASSPKYDPKALNDVLVLIDMIGRDPCIIDRRWAAYMLATVMWETTSLETHYVQAKDKKGHPLFNKFGRPIMLKRKAWVYKMAPVDEVENGRGRRYHEPVKVMLLDGGGARITEPDGDQFSISKSGLIRRLTKHATMGSRDGGPHHKPSIRLRDRNMRISGAGTCN</sequence>
<name>A0ABT8AUT6_9HYPH</name>
<dbReference type="RefSeq" id="WP_238291698.1">
    <property type="nucleotide sequence ID" value="NZ_BPQS01000044.1"/>
</dbReference>
<proteinExistence type="predicted"/>
<accession>A0ABT8AUT6</accession>
<organism evidence="1 2">
    <name type="scientific">Methylobacterium longum</name>
    <dbReference type="NCBI Taxonomy" id="767694"/>
    <lineage>
        <taxon>Bacteria</taxon>
        <taxon>Pseudomonadati</taxon>
        <taxon>Pseudomonadota</taxon>
        <taxon>Alphaproteobacteria</taxon>
        <taxon>Hyphomicrobiales</taxon>
        <taxon>Methylobacteriaceae</taxon>
        <taxon>Methylobacterium</taxon>
    </lineage>
</organism>
<protein>
    <submittedName>
        <fullName evidence="1">Uncharacterized protein</fullName>
    </submittedName>
</protein>